<comment type="caution">
    <text evidence="1">The sequence shown here is derived from an EMBL/GenBank/DDBJ whole genome shotgun (WGS) entry which is preliminary data.</text>
</comment>
<dbReference type="Proteomes" id="UP001281761">
    <property type="component" value="Unassembled WGS sequence"/>
</dbReference>
<organism evidence="1 2">
    <name type="scientific">Blattamonas nauphoetae</name>
    <dbReference type="NCBI Taxonomy" id="2049346"/>
    <lineage>
        <taxon>Eukaryota</taxon>
        <taxon>Metamonada</taxon>
        <taxon>Preaxostyla</taxon>
        <taxon>Oxymonadida</taxon>
        <taxon>Blattamonas</taxon>
    </lineage>
</organism>
<gene>
    <name evidence="1" type="ORF">BLNAU_7239</name>
</gene>
<accession>A0ABQ9Y248</accession>
<dbReference type="EMBL" id="JARBJD010000043">
    <property type="protein sequence ID" value="KAK2957805.1"/>
    <property type="molecule type" value="Genomic_DNA"/>
</dbReference>
<keyword evidence="2" id="KW-1185">Reference proteome</keyword>
<protein>
    <submittedName>
        <fullName evidence="1">Uncharacterized protein</fullName>
    </submittedName>
</protein>
<evidence type="ECO:0000313" key="2">
    <source>
        <dbReference type="Proteomes" id="UP001281761"/>
    </source>
</evidence>
<reference evidence="1 2" key="1">
    <citation type="journal article" date="2022" name="bioRxiv">
        <title>Genomics of Preaxostyla Flagellates Illuminates Evolutionary Transitions and the Path Towards Mitochondrial Loss.</title>
        <authorList>
            <person name="Novak L.V.F."/>
            <person name="Treitli S.C."/>
            <person name="Pyrih J."/>
            <person name="Halakuc P."/>
            <person name="Pipaliya S.V."/>
            <person name="Vacek V."/>
            <person name="Brzon O."/>
            <person name="Soukal P."/>
            <person name="Eme L."/>
            <person name="Dacks J.B."/>
            <person name="Karnkowska A."/>
            <person name="Elias M."/>
            <person name="Hampl V."/>
        </authorList>
    </citation>
    <scope>NUCLEOTIDE SEQUENCE [LARGE SCALE GENOMIC DNA]</scope>
    <source>
        <strain evidence="1">NAU3</strain>
        <tissue evidence="1">Gut</tissue>
    </source>
</reference>
<proteinExistence type="predicted"/>
<sequence>MSRLGKIIWPQCIGQGRKELLGVRTVDDVTVKDSRVENDQPKRADRFWTIGDNDRICSSAPAISAFPTSEEGPQK</sequence>
<evidence type="ECO:0000313" key="1">
    <source>
        <dbReference type="EMBL" id="KAK2957805.1"/>
    </source>
</evidence>
<name>A0ABQ9Y248_9EUKA</name>